<comment type="caution">
    <text evidence="2">The sequence shown here is derived from an EMBL/GenBank/DDBJ whole genome shotgun (WGS) entry which is preliminary data.</text>
</comment>
<dbReference type="PANTHER" id="PTHR43265:SF1">
    <property type="entry name" value="ESTERASE ESTD"/>
    <property type="match status" value="1"/>
</dbReference>
<accession>A0A7W9HK44</accession>
<keyword evidence="3" id="KW-1185">Reference proteome</keyword>
<dbReference type="SUPFAM" id="SSF53474">
    <property type="entry name" value="alpha/beta-Hydrolases"/>
    <property type="match status" value="1"/>
</dbReference>
<dbReference type="InterPro" id="IPR029058">
    <property type="entry name" value="AB_hydrolase_fold"/>
</dbReference>
<evidence type="ECO:0000313" key="3">
    <source>
        <dbReference type="Proteomes" id="UP000552097"/>
    </source>
</evidence>
<proteinExistence type="predicted"/>
<reference evidence="2 3" key="1">
    <citation type="submission" date="2020-08" db="EMBL/GenBank/DDBJ databases">
        <title>Sequencing the genomes of 1000 actinobacteria strains.</title>
        <authorList>
            <person name="Klenk H.-P."/>
        </authorList>
    </citation>
    <scope>NUCLEOTIDE SEQUENCE [LARGE SCALE GENOMIC DNA]</scope>
    <source>
        <strain evidence="2 3">DSM 45486</strain>
    </source>
</reference>
<dbReference type="RefSeq" id="WP_184921247.1">
    <property type="nucleotide sequence ID" value="NZ_JACHMO010000001.1"/>
</dbReference>
<dbReference type="PRINTS" id="PR00111">
    <property type="entry name" value="ABHYDROLASE"/>
</dbReference>
<sequence length="319" mass="33827">MRPVVVAAPGGVLSENITFANAGVVLAGSLTLPDGGAPTPGVVMVGGSGPSDRDNDTHFPPIRRHLVDAGIAVLSYDKRGVGGSSGDWLDATMDDLASDAAAALDFLRARPEVRSGAAGLFGHSEGGWVVLRATTLRDDVPWVVTNGGPGTTPAAQDRYALDTSLRRAEGISDDEVEAALAAYDRVVEAGRRDADFAEVARLAESPPTAFTEIAAEVDERYWRLLKRKQDHDPVPDALRLRCPHLAIFGADDEVVPVADSIRLFTAAACHRDRDSRATLTVEVFPGADHRVRTDGTSLAPGYLDTLSRWINGRTGDQGV</sequence>
<protein>
    <submittedName>
        <fullName evidence="2">Pimeloyl-ACP methyl ester carboxylesterase</fullName>
    </submittedName>
</protein>
<evidence type="ECO:0000313" key="2">
    <source>
        <dbReference type="EMBL" id="MBB5803764.1"/>
    </source>
</evidence>
<dbReference type="AlphaFoldDB" id="A0A7W9HK44"/>
<dbReference type="InterPro" id="IPR000073">
    <property type="entry name" value="AB_hydrolase_1"/>
</dbReference>
<dbReference type="EMBL" id="JACHMO010000001">
    <property type="protein sequence ID" value="MBB5803764.1"/>
    <property type="molecule type" value="Genomic_DNA"/>
</dbReference>
<gene>
    <name evidence="2" type="ORF">F4560_003532</name>
</gene>
<dbReference type="PANTHER" id="PTHR43265">
    <property type="entry name" value="ESTERASE ESTD"/>
    <property type="match status" value="1"/>
</dbReference>
<name>A0A7W9HK44_9PSEU</name>
<dbReference type="InterPro" id="IPR053145">
    <property type="entry name" value="AB_hydrolase_Est10"/>
</dbReference>
<dbReference type="GO" id="GO:0052689">
    <property type="term" value="F:carboxylic ester hydrolase activity"/>
    <property type="evidence" value="ECO:0007669"/>
    <property type="project" value="TreeGrafter"/>
</dbReference>
<organism evidence="2 3">
    <name type="scientific">Saccharothrix ecbatanensis</name>
    <dbReference type="NCBI Taxonomy" id="1105145"/>
    <lineage>
        <taxon>Bacteria</taxon>
        <taxon>Bacillati</taxon>
        <taxon>Actinomycetota</taxon>
        <taxon>Actinomycetes</taxon>
        <taxon>Pseudonocardiales</taxon>
        <taxon>Pseudonocardiaceae</taxon>
        <taxon>Saccharothrix</taxon>
    </lineage>
</organism>
<dbReference type="InterPro" id="IPR000383">
    <property type="entry name" value="Xaa-Pro-like_dom"/>
</dbReference>
<dbReference type="Gene3D" id="3.40.50.1820">
    <property type="entry name" value="alpha/beta hydrolase"/>
    <property type="match status" value="1"/>
</dbReference>
<dbReference type="Proteomes" id="UP000552097">
    <property type="component" value="Unassembled WGS sequence"/>
</dbReference>
<dbReference type="Pfam" id="PF02129">
    <property type="entry name" value="Peptidase_S15"/>
    <property type="match status" value="1"/>
</dbReference>
<evidence type="ECO:0000259" key="1">
    <source>
        <dbReference type="Pfam" id="PF02129"/>
    </source>
</evidence>
<feature type="domain" description="Xaa-Pro dipeptidyl-peptidase-like" evidence="1">
    <location>
        <begin position="23"/>
        <end position="267"/>
    </location>
</feature>